<keyword evidence="3 5" id="KW-1133">Transmembrane helix</keyword>
<dbReference type="Gene3D" id="1.20.1250.20">
    <property type="entry name" value="MFS general substrate transporter like domains"/>
    <property type="match status" value="2"/>
</dbReference>
<feature type="transmembrane region" description="Helical" evidence="5">
    <location>
        <begin position="339"/>
        <end position="360"/>
    </location>
</feature>
<dbReference type="SUPFAM" id="SSF103473">
    <property type="entry name" value="MFS general substrate transporter"/>
    <property type="match status" value="1"/>
</dbReference>
<keyword evidence="4 5" id="KW-0472">Membrane</keyword>
<evidence type="ECO:0000256" key="1">
    <source>
        <dbReference type="ARBA" id="ARBA00004651"/>
    </source>
</evidence>
<feature type="transmembrane region" description="Helical" evidence="5">
    <location>
        <begin position="103"/>
        <end position="125"/>
    </location>
</feature>
<feature type="transmembrane region" description="Helical" evidence="5">
    <location>
        <begin position="314"/>
        <end position="333"/>
    </location>
</feature>
<evidence type="ECO:0000259" key="6">
    <source>
        <dbReference type="PROSITE" id="PS50850"/>
    </source>
</evidence>
<keyword evidence="2 5" id="KW-0812">Transmembrane</keyword>
<dbReference type="InterPro" id="IPR011701">
    <property type="entry name" value="MFS"/>
</dbReference>
<dbReference type="Pfam" id="PF07690">
    <property type="entry name" value="MFS_1"/>
    <property type="match status" value="1"/>
</dbReference>
<proteinExistence type="predicted"/>
<evidence type="ECO:0000313" key="8">
    <source>
        <dbReference type="Proteomes" id="UP001501079"/>
    </source>
</evidence>
<comment type="subcellular location">
    <subcellularLocation>
        <location evidence="1">Cell membrane</location>
        <topology evidence="1">Multi-pass membrane protein</topology>
    </subcellularLocation>
</comment>
<feature type="transmembrane region" description="Helical" evidence="5">
    <location>
        <begin position="29"/>
        <end position="53"/>
    </location>
</feature>
<evidence type="ECO:0000256" key="3">
    <source>
        <dbReference type="ARBA" id="ARBA00022989"/>
    </source>
</evidence>
<feature type="transmembrane region" description="Helical" evidence="5">
    <location>
        <begin position="381"/>
        <end position="403"/>
    </location>
</feature>
<feature type="transmembrane region" description="Helical" evidence="5">
    <location>
        <begin position="409"/>
        <end position="430"/>
    </location>
</feature>
<sequence>MNVQVGQATAPGPSAHKEARSASASTGVLVMYVVGFFMMYIAVMTPVVSTLAVKVSTLTDDAHRVGALSVVTGVGAFFAFVANPIAGALSDRTTSRFGMRKPWLLVGVVGGVLGLVIIAFAGAIWQVVVGWALAQTAFNAAQAAFQAVLPDQVDEARRAKVSGWVGTGQNVSALVGIGIATVLAGAGINTAWMIIIPAALGLIGVVLFSLVLRDRVLDKASAEPFHLGRFFAGFWVSPRKFPDFGWAWLGRFLMLFGFASYNNYQLYYLQDRFGFDTATALSWQLRLMVLQAILLTVSAALGGWLSDRLRRRKVFVVIATVLAGAALAVFALAGHPSLLYVASGLFGLGFGAYMAVDLALVTDVLPNRETEAAKNMGVFNIANALPQSLAPAIAPALLAIGAGGGDANYTSLFLIGAVIIVIGAVSTMFIRGAR</sequence>
<dbReference type="PANTHER" id="PTHR23528">
    <property type="match status" value="1"/>
</dbReference>
<keyword evidence="8" id="KW-1185">Reference proteome</keyword>
<name>A0ABP8A2N6_9MICO</name>
<organism evidence="7 8">
    <name type="scientific">Gryllotalpicola koreensis</name>
    <dbReference type="NCBI Taxonomy" id="993086"/>
    <lineage>
        <taxon>Bacteria</taxon>
        <taxon>Bacillati</taxon>
        <taxon>Actinomycetota</taxon>
        <taxon>Actinomycetes</taxon>
        <taxon>Micrococcales</taxon>
        <taxon>Microbacteriaceae</taxon>
        <taxon>Gryllotalpicola</taxon>
    </lineage>
</organism>
<gene>
    <name evidence="7" type="ORF">GCM10022287_23190</name>
</gene>
<dbReference type="Proteomes" id="UP001501079">
    <property type="component" value="Unassembled WGS sequence"/>
</dbReference>
<dbReference type="RefSeq" id="WP_344754492.1">
    <property type="nucleotide sequence ID" value="NZ_BAABBW010000003.1"/>
</dbReference>
<evidence type="ECO:0000256" key="5">
    <source>
        <dbReference type="SAM" id="Phobius"/>
    </source>
</evidence>
<dbReference type="InterPro" id="IPR036259">
    <property type="entry name" value="MFS_trans_sf"/>
</dbReference>
<feature type="transmembrane region" description="Helical" evidence="5">
    <location>
        <begin position="65"/>
        <end position="82"/>
    </location>
</feature>
<dbReference type="PROSITE" id="PS50850">
    <property type="entry name" value="MFS"/>
    <property type="match status" value="1"/>
</dbReference>
<feature type="domain" description="Major facilitator superfamily (MFS) profile" evidence="6">
    <location>
        <begin position="28"/>
        <end position="434"/>
    </location>
</feature>
<evidence type="ECO:0000313" key="7">
    <source>
        <dbReference type="EMBL" id="GAA4176242.1"/>
    </source>
</evidence>
<evidence type="ECO:0000256" key="2">
    <source>
        <dbReference type="ARBA" id="ARBA00022692"/>
    </source>
</evidence>
<dbReference type="InterPro" id="IPR020846">
    <property type="entry name" value="MFS_dom"/>
</dbReference>
<reference evidence="8" key="1">
    <citation type="journal article" date="2019" name="Int. J. Syst. Evol. Microbiol.">
        <title>The Global Catalogue of Microorganisms (GCM) 10K type strain sequencing project: providing services to taxonomists for standard genome sequencing and annotation.</title>
        <authorList>
            <consortium name="The Broad Institute Genomics Platform"/>
            <consortium name="The Broad Institute Genome Sequencing Center for Infectious Disease"/>
            <person name="Wu L."/>
            <person name="Ma J."/>
        </authorList>
    </citation>
    <scope>NUCLEOTIDE SEQUENCE [LARGE SCALE GENOMIC DNA]</scope>
    <source>
        <strain evidence="8">JCM 17591</strain>
    </source>
</reference>
<protein>
    <submittedName>
        <fullName evidence="7">MFS transporter</fullName>
    </submittedName>
</protein>
<comment type="caution">
    <text evidence="7">The sequence shown here is derived from an EMBL/GenBank/DDBJ whole genome shotgun (WGS) entry which is preliminary data.</text>
</comment>
<feature type="transmembrane region" description="Helical" evidence="5">
    <location>
        <begin position="191"/>
        <end position="212"/>
    </location>
</feature>
<dbReference type="PANTHER" id="PTHR23528:SF1">
    <property type="entry name" value="MAJOR FACILITATOR SUPERFAMILY (MFS) PROFILE DOMAIN-CONTAINING PROTEIN"/>
    <property type="match status" value="1"/>
</dbReference>
<evidence type="ECO:0000256" key="4">
    <source>
        <dbReference type="ARBA" id="ARBA00023136"/>
    </source>
</evidence>
<dbReference type="EMBL" id="BAABBW010000003">
    <property type="protein sequence ID" value="GAA4176242.1"/>
    <property type="molecule type" value="Genomic_DNA"/>
</dbReference>
<dbReference type="CDD" id="cd06174">
    <property type="entry name" value="MFS"/>
    <property type="match status" value="1"/>
</dbReference>
<feature type="transmembrane region" description="Helical" evidence="5">
    <location>
        <begin position="281"/>
        <end position="302"/>
    </location>
</feature>
<feature type="transmembrane region" description="Helical" evidence="5">
    <location>
        <begin position="244"/>
        <end position="261"/>
    </location>
</feature>
<accession>A0ABP8A2N6</accession>